<organism evidence="5 6">
    <name type="scientific">Gehongia tenuis</name>
    <dbReference type="NCBI Taxonomy" id="2763655"/>
    <lineage>
        <taxon>Bacteria</taxon>
        <taxon>Bacillati</taxon>
        <taxon>Bacillota</taxon>
        <taxon>Clostridia</taxon>
        <taxon>Christensenellales</taxon>
        <taxon>Christensenellaceae</taxon>
        <taxon>Gehongia</taxon>
    </lineage>
</organism>
<protein>
    <submittedName>
        <fullName evidence="5">Class I SAM-dependent methyltransferase</fullName>
    </submittedName>
</protein>
<dbReference type="RefSeq" id="WP_249316021.1">
    <property type="nucleotide sequence ID" value="NZ_JACRSR010000002.1"/>
</dbReference>
<evidence type="ECO:0000313" key="5">
    <source>
        <dbReference type="EMBL" id="MBC8531429.1"/>
    </source>
</evidence>
<dbReference type="Gene3D" id="3.40.50.150">
    <property type="entry name" value="Vaccinia Virus protein VP39"/>
    <property type="match status" value="1"/>
</dbReference>
<dbReference type="Pfam" id="PF10672">
    <property type="entry name" value="Methyltrans_SAM"/>
    <property type="match status" value="1"/>
</dbReference>
<dbReference type="InterPro" id="IPR029063">
    <property type="entry name" value="SAM-dependent_MTases_sf"/>
</dbReference>
<comment type="caution">
    <text evidence="5">The sequence shown here is derived from an EMBL/GenBank/DDBJ whole genome shotgun (WGS) entry which is preliminary data.</text>
</comment>
<dbReference type="InterPro" id="IPR013780">
    <property type="entry name" value="Glyco_hydro_b"/>
</dbReference>
<evidence type="ECO:0000256" key="2">
    <source>
        <dbReference type="ARBA" id="ARBA00022679"/>
    </source>
</evidence>
<keyword evidence="2" id="KW-0808">Transferase</keyword>
<dbReference type="Gene3D" id="2.60.40.1180">
    <property type="entry name" value="Golgi alpha-mannosidase II"/>
    <property type="match status" value="1"/>
</dbReference>
<evidence type="ECO:0000256" key="3">
    <source>
        <dbReference type="ARBA" id="ARBA00022691"/>
    </source>
</evidence>
<dbReference type="InterPro" id="IPR019614">
    <property type="entry name" value="SAM-dep_methyl-trfase"/>
</dbReference>
<name>A0A926D4T1_9FIRM</name>
<dbReference type="AlphaFoldDB" id="A0A926D4T1"/>
<reference evidence="5" key="1">
    <citation type="submission" date="2020-08" db="EMBL/GenBank/DDBJ databases">
        <title>Genome public.</title>
        <authorList>
            <person name="Liu C."/>
            <person name="Sun Q."/>
        </authorList>
    </citation>
    <scope>NUCLEOTIDE SEQUENCE</scope>
    <source>
        <strain evidence="5">NSJ-53</strain>
    </source>
</reference>
<evidence type="ECO:0000313" key="6">
    <source>
        <dbReference type="Proteomes" id="UP000623172"/>
    </source>
</evidence>
<keyword evidence="3" id="KW-0949">S-adenosyl-L-methionine</keyword>
<dbReference type="SUPFAM" id="SSF53335">
    <property type="entry name" value="S-adenosyl-L-methionine-dependent methyltransferases"/>
    <property type="match status" value="1"/>
</dbReference>
<sequence length="285" mass="31351">MEIARDWQDYELLDAGGGEKLERWGKYVLRRPDPQAAWPKSGAADWDRAAAVYHRSSTGGGSWSFPGRLPESWQVGWRELRFRVKPMGFKHTGLFPEQAVNWAFMMERIAGEREPEVLNLFAYTGGATAALAAAGARVVHVDAAKGIVGAAKENLALSGLAQRPVRFLVDDAKKFVAREIRRGRKYRGIVMDPPTYGRGPSGEVWRIEDELYGLLASCTEILEDPLFVVINGYTTGLSPTVLVNLLKVTVGERFGGRAAADEIGLPLSSRNLVLPCGVTARWTHA</sequence>
<accession>A0A926D4T1</accession>
<evidence type="ECO:0000259" key="4">
    <source>
        <dbReference type="Pfam" id="PF10672"/>
    </source>
</evidence>
<dbReference type="PANTHER" id="PTHR43042">
    <property type="entry name" value="SAM-DEPENDENT METHYLTRANSFERASE"/>
    <property type="match status" value="1"/>
</dbReference>
<gene>
    <name evidence="5" type="ORF">H8696_06160</name>
</gene>
<evidence type="ECO:0000256" key="1">
    <source>
        <dbReference type="ARBA" id="ARBA00022603"/>
    </source>
</evidence>
<dbReference type="PANTHER" id="PTHR43042:SF2">
    <property type="entry name" value="SAM-DEPENDENT METHYLTRANSFERASE"/>
    <property type="match status" value="1"/>
</dbReference>
<dbReference type="GO" id="GO:0032259">
    <property type="term" value="P:methylation"/>
    <property type="evidence" value="ECO:0007669"/>
    <property type="project" value="UniProtKB-KW"/>
</dbReference>
<dbReference type="EMBL" id="JACRSR010000002">
    <property type="protein sequence ID" value="MBC8531429.1"/>
    <property type="molecule type" value="Genomic_DNA"/>
</dbReference>
<dbReference type="Proteomes" id="UP000623172">
    <property type="component" value="Unassembled WGS sequence"/>
</dbReference>
<feature type="domain" description="S-adenosylmethionine-dependent methyltransferase" evidence="4">
    <location>
        <begin position="30"/>
        <end position="199"/>
    </location>
</feature>
<keyword evidence="6" id="KW-1185">Reference proteome</keyword>
<proteinExistence type="predicted"/>
<dbReference type="GO" id="GO:0008168">
    <property type="term" value="F:methyltransferase activity"/>
    <property type="evidence" value="ECO:0007669"/>
    <property type="project" value="UniProtKB-KW"/>
</dbReference>
<keyword evidence="1 5" id="KW-0489">Methyltransferase</keyword>